<feature type="compositionally biased region" description="Polar residues" evidence="1">
    <location>
        <begin position="166"/>
        <end position="179"/>
    </location>
</feature>
<organism evidence="2 3">
    <name type="scientific">Elysia crispata</name>
    <name type="common">lettuce slug</name>
    <dbReference type="NCBI Taxonomy" id="231223"/>
    <lineage>
        <taxon>Eukaryota</taxon>
        <taxon>Metazoa</taxon>
        <taxon>Spiralia</taxon>
        <taxon>Lophotrochozoa</taxon>
        <taxon>Mollusca</taxon>
        <taxon>Gastropoda</taxon>
        <taxon>Heterobranchia</taxon>
        <taxon>Euthyneura</taxon>
        <taxon>Panpulmonata</taxon>
        <taxon>Sacoglossa</taxon>
        <taxon>Placobranchoidea</taxon>
        <taxon>Plakobranchidae</taxon>
        <taxon>Elysia</taxon>
    </lineage>
</organism>
<dbReference type="AlphaFoldDB" id="A0AAE1AWH9"/>
<sequence length="179" mass="20048">MKVKFHPIKELKLISPYPVRATRPAGAQVLNMSCRDGLPQELLSSRVNMETFAYSLGSPNWTERLDPRNLSAFLSAYHTRSGRLGLVREIWSVGELQQTDLVRLSPRALQTDYPDKRSDHSVHVCPLKPAVSIIGHQQTEKIRSHNYSARVGRSFSRSVEMGNGGNKENSGLAENNAQH</sequence>
<evidence type="ECO:0000313" key="3">
    <source>
        <dbReference type="Proteomes" id="UP001283361"/>
    </source>
</evidence>
<evidence type="ECO:0000313" key="2">
    <source>
        <dbReference type="EMBL" id="KAK3794561.1"/>
    </source>
</evidence>
<keyword evidence="3" id="KW-1185">Reference proteome</keyword>
<proteinExistence type="predicted"/>
<feature type="region of interest" description="Disordered" evidence="1">
    <location>
        <begin position="155"/>
        <end position="179"/>
    </location>
</feature>
<accession>A0AAE1AWH9</accession>
<evidence type="ECO:0000256" key="1">
    <source>
        <dbReference type="SAM" id="MobiDB-lite"/>
    </source>
</evidence>
<dbReference type="Proteomes" id="UP001283361">
    <property type="component" value="Unassembled WGS sequence"/>
</dbReference>
<reference evidence="2" key="1">
    <citation type="journal article" date="2023" name="G3 (Bethesda)">
        <title>A reference genome for the long-term kleptoplast-retaining sea slug Elysia crispata morphotype clarki.</title>
        <authorList>
            <person name="Eastman K.E."/>
            <person name="Pendleton A.L."/>
            <person name="Shaikh M.A."/>
            <person name="Suttiyut T."/>
            <person name="Ogas R."/>
            <person name="Tomko P."/>
            <person name="Gavelis G."/>
            <person name="Widhalm J.R."/>
            <person name="Wisecaver J.H."/>
        </authorList>
    </citation>
    <scope>NUCLEOTIDE SEQUENCE</scope>
    <source>
        <strain evidence="2">ECLA1</strain>
    </source>
</reference>
<name>A0AAE1AWH9_9GAST</name>
<comment type="caution">
    <text evidence="2">The sequence shown here is derived from an EMBL/GenBank/DDBJ whole genome shotgun (WGS) entry which is preliminary data.</text>
</comment>
<gene>
    <name evidence="2" type="ORF">RRG08_003710</name>
</gene>
<dbReference type="EMBL" id="JAWDGP010001105">
    <property type="protein sequence ID" value="KAK3794561.1"/>
    <property type="molecule type" value="Genomic_DNA"/>
</dbReference>
<protein>
    <submittedName>
        <fullName evidence="2">Uncharacterized protein</fullName>
    </submittedName>
</protein>